<proteinExistence type="predicted"/>
<keyword evidence="1" id="KW-1133">Transmembrane helix</keyword>
<name>A0ABV6L881_9SPHI</name>
<dbReference type="InterPro" id="IPR002656">
    <property type="entry name" value="Acyl_transf_3_dom"/>
</dbReference>
<dbReference type="PANTHER" id="PTHR23028:SF53">
    <property type="entry name" value="ACYL_TRANSF_3 DOMAIN-CONTAINING PROTEIN"/>
    <property type="match status" value="1"/>
</dbReference>
<evidence type="ECO:0000313" key="4">
    <source>
        <dbReference type="Proteomes" id="UP001589828"/>
    </source>
</evidence>
<dbReference type="InterPro" id="IPR050879">
    <property type="entry name" value="Acyltransferase_3"/>
</dbReference>
<feature type="transmembrane region" description="Helical" evidence="1">
    <location>
        <begin position="23"/>
        <end position="40"/>
    </location>
</feature>
<feature type="transmembrane region" description="Helical" evidence="1">
    <location>
        <begin position="313"/>
        <end position="332"/>
    </location>
</feature>
<feature type="transmembrane region" description="Helical" evidence="1">
    <location>
        <begin position="278"/>
        <end position="301"/>
    </location>
</feature>
<comment type="caution">
    <text evidence="3">The sequence shown here is derived from an EMBL/GenBank/DDBJ whole genome shotgun (WGS) entry which is preliminary data.</text>
</comment>
<accession>A0ABV6L881</accession>
<dbReference type="EMBL" id="JBHLTS010000022">
    <property type="protein sequence ID" value="MFC0515644.1"/>
    <property type="molecule type" value="Genomic_DNA"/>
</dbReference>
<organism evidence="3 4">
    <name type="scientific">Mucilaginibacter angelicae</name>
    <dbReference type="NCBI Taxonomy" id="869718"/>
    <lineage>
        <taxon>Bacteria</taxon>
        <taxon>Pseudomonadati</taxon>
        <taxon>Bacteroidota</taxon>
        <taxon>Sphingobacteriia</taxon>
        <taxon>Sphingobacteriales</taxon>
        <taxon>Sphingobacteriaceae</taxon>
        <taxon>Mucilaginibacter</taxon>
    </lineage>
</organism>
<dbReference type="GO" id="GO:0016746">
    <property type="term" value="F:acyltransferase activity"/>
    <property type="evidence" value="ECO:0007669"/>
    <property type="project" value="UniProtKB-KW"/>
</dbReference>
<dbReference type="RefSeq" id="WP_377023461.1">
    <property type="nucleotide sequence ID" value="NZ_JBHLTS010000022.1"/>
</dbReference>
<feature type="transmembrane region" description="Helical" evidence="1">
    <location>
        <begin position="174"/>
        <end position="192"/>
    </location>
</feature>
<keyword evidence="1" id="KW-0812">Transmembrane</keyword>
<evidence type="ECO:0000256" key="1">
    <source>
        <dbReference type="SAM" id="Phobius"/>
    </source>
</evidence>
<feature type="transmembrane region" description="Helical" evidence="1">
    <location>
        <begin position="344"/>
        <end position="364"/>
    </location>
</feature>
<reference evidence="3 4" key="1">
    <citation type="submission" date="2024-09" db="EMBL/GenBank/DDBJ databases">
        <authorList>
            <person name="Sun Q."/>
            <person name="Mori K."/>
        </authorList>
    </citation>
    <scope>NUCLEOTIDE SEQUENCE [LARGE SCALE GENOMIC DNA]</scope>
    <source>
        <strain evidence="3 4">NCAIM B.02415</strain>
    </source>
</reference>
<evidence type="ECO:0000313" key="3">
    <source>
        <dbReference type="EMBL" id="MFC0515644.1"/>
    </source>
</evidence>
<dbReference type="EC" id="2.3.-.-" evidence="3"/>
<dbReference type="Proteomes" id="UP001589828">
    <property type="component" value="Unassembled WGS sequence"/>
</dbReference>
<dbReference type="PANTHER" id="PTHR23028">
    <property type="entry name" value="ACETYLTRANSFERASE"/>
    <property type="match status" value="1"/>
</dbReference>
<keyword evidence="1" id="KW-0472">Membrane</keyword>
<keyword evidence="4" id="KW-1185">Reference proteome</keyword>
<feature type="transmembrane region" description="Helical" evidence="1">
    <location>
        <begin position="249"/>
        <end position="266"/>
    </location>
</feature>
<feature type="domain" description="Acyltransferase 3" evidence="2">
    <location>
        <begin position="19"/>
        <end position="361"/>
    </location>
</feature>
<keyword evidence="3" id="KW-0808">Transferase</keyword>
<protein>
    <submittedName>
        <fullName evidence="3">Acyltransferase family protein</fullName>
        <ecNumber evidence="3">2.3.-.-</ecNumber>
    </submittedName>
</protein>
<dbReference type="Pfam" id="PF01757">
    <property type="entry name" value="Acyl_transf_3"/>
    <property type="match status" value="1"/>
</dbReference>
<keyword evidence="3" id="KW-0012">Acyltransferase</keyword>
<gene>
    <name evidence="3" type="ORF">ACFFGT_15600</name>
</gene>
<feature type="transmembrane region" description="Helical" evidence="1">
    <location>
        <begin position="52"/>
        <end position="72"/>
    </location>
</feature>
<feature type="transmembrane region" description="Helical" evidence="1">
    <location>
        <begin position="152"/>
        <end position="167"/>
    </location>
</feature>
<sequence>MSTSTPADSLNISGKHKLSGLDHLRAFAIVFVFLFHYQFYGHPEWENKIGSFGWTGVDLFFVLSGFLIAGQLFSTIAKGKSIAIKEFFIKRFFRIIPPYLIVIALYAFVPFLREREHFAALWKYLTFTFNFALDLHQTGTFTHAWSLCVEEQFYLILPLTFWLFNYFKAGKKAIYLIASLFIGGFMIRYAGWHYLIEPQLLGDGIGAVWNEFIYYPTYNRLDGLLTGVSIAGIYTFYPHIKAKAGKYSHVLMLTGLAILIVSYFVATPQASLSTTIWGFPLISVGYGLVLAAVVCPGNILYKLKSTITTQIATLSYGIYLVHKLMIHLTQSLLSATGMDKNSNLMMLCCIISSVAGALILRYAVEKPSLKLRDRVLLKWQRDHSLNTSLAIKPLVGVKTPAKG</sequence>
<feature type="transmembrane region" description="Helical" evidence="1">
    <location>
        <begin position="212"/>
        <end position="237"/>
    </location>
</feature>
<feature type="transmembrane region" description="Helical" evidence="1">
    <location>
        <begin position="92"/>
        <end position="112"/>
    </location>
</feature>
<evidence type="ECO:0000259" key="2">
    <source>
        <dbReference type="Pfam" id="PF01757"/>
    </source>
</evidence>